<feature type="region of interest" description="Disordered" evidence="1">
    <location>
        <begin position="663"/>
        <end position="853"/>
    </location>
</feature>
<evidence type="ECO:0000256" key="1">
    <source>
        <dbReference type="SAM" id="MobiDB-lite"/>
    </source>
</evidence>
<keyword evidence="3" id="KW-1185">Reference proteome</keyword>
<accession>A0AAW1QE80</accession>
<gene>
    <name evidence="2" type="ORF">WJX72_001685</name>
</gene>
<feature type="region of interest" description="Disordered" evidence="1">
    <location>
        <begin position="41"/>
        <end position="63"/>
    </location>
</feature>
<feature type="compositionally biased region" description="Low complexity" evidence="1">
    <location>
        <begin position="535"/>
        <end position="544"/>
    </location>
</feature>
<feature type="region of interest" description="Disordered" evidence="1">
    <location>
        <begin position="865"/>
        <end position="885"/>
    </location>
</feature>
<feature type="compositionally biased region" description="Polar residues" evidence="1">
    <location>
        <begin position="740"/>
        <end position="751"/>
    </location>
</feature>
<dbReference type="Proteomes" id="UP001489004">
    <property type="component" value="Unassembled WGS sequence"/>
</dbReference>
<feature type="compositionally biased region" description="Low complexity" evidence="1">
    <location>
        <begin position="781"/>
        <end position="795"/>
    </location>
</feature>
<protein>
    <submittedName>
        <fullName evidence="2">Uncharacterized protein</fullName>
    </submittedName>
</protein>
<feature type="region of interest" description="Disordered" evidence="1">
    <location>
        <begin position="509"/>
        <end position="576"/>
    </location>
</feature>
<dbReference type="EMBL" id="JALJOR010000003">
    <property type="protein sequence ID" value="KAK9819728.1"/>
    <property type="molecule type" value="Genomic_DNA"/>
</dbReference>
<feature type="region of interest" description="Disordered" evidence="1">
    <location>
        <begin position="1026"/>
        <end position="1088"/>
    </location>
</feature>
<dbReference type="AlphaFoldDB" id="A0AAW1QE80"/>
<feature type="compositionally biased region" description="Acidic residues" evidence="1">
    <location>
        <begin position="562"/>
        <end position="576"/>
    </location>
</feature>
<feature type="compositionally biased region" description="Basic residues" evidence="1">
    <location>
        <begin position="42"/>
        <end position="55"/>
    </location>
</feature>
<name>A0AAW1QE80_9CHLO</name>
<reference evidence="2 3" key="1">
    <citation type="journal article" date="2024" name="Nat. Commun.">
        <title>Phylogenomics reveals the evolutionary origins of lichenization in chlorophyte algae.</title>
        <authorList>
            <person name="Puginier C."/>
            <person name="Libourel C."/>
            <person name="Otte J."/>
            <person name="Skaloud P."/>
            <person name="Haon M."/>
            <person name="Grisel S."/>
            <person name="Petersen M."/>
            <person name="Berrin J.G."/>
            <person name="Delaux P.M."/>
            <person name="Dal Grande F."/>
            <person name="Keller J."/>
        </authorList>
    </citation>
    <scope>NUCLEOTIDE SEQUENCE [LARGE SCALE GENOMIC DNA]</scope>
    <source>
        <strain evidence="2 3">SAG 2043</strain>
    </source>
</reference>
<feature type="compositionally biased region" description="Low complexity" evidence="1">
    <location>
        <begin position="204"/>
        <end position="221"/>
    </location>
</feature>
<feature type="compositionally biased region" description="Basic residues" evidence="1">
    <location>
        <begin position="798"/>
        <end position="808"/>
    </location>
</feature>
<comment type="caution">
    <text evidence="2">The sequence shown here is derived from an EMBL/GenBank/DDBJ whole genome shotgun (WGS) entry which is preliminary data.</text>
</comment>
<proteinExistence type="predicted"/>
<sequence>MLSRPRQPDYSPAAQKLLSQYRQLAAGMDLFAPIFLPEEPARRRRKPAVKAPQRKPKLESASSTAFQLAKAHAEVIMRRQVLSSATLPENISASERMRQMPAAPRKAPQTRSADQLPKQLLEVALQAAAAIKEGERLFRQGVAADDNYVIHGNQRADEDVPESQLQHGVTLSSEAVRDQLRTLQTVAVDDGSAAWRNRMKPREASTSSGESDSDVSASGSSDESHHRHSRNKSPALYDILGRGAARKKKKKAAGTTGEAGQALTIPAGSSETTGEEAHADEAIEADTEAEFSLDMPQTPENTSSTAAGAPGEANTQPAEQLQDLAPGAAADTESIAPPQPAADENDEANGKRSRIRWNDEPSTGDEADAPLADVARVHVSDTVLRDADKNIITIARDASGTQLKLIWDPLGQKVVKIILDDGLEIPLFNTLPSGEAQRGTRGSILQVLETPEGHSIIRSEVQQRGGPQSKGQTQHFRSVMTKQCDLVCVLREDDGQVLFGYDIYAPDAARKPTGESGATKGRAARKSSSKKLSKAGRSASSRKLLLARRKSPAGSAGKPQEGEDDEASSSAEEDGVAEAAMDARYLKRIDTFCKTIKRSSHCESVGDSGGEVEVVDLLVDADKLVPAIEGGEFQAAFMRMSNACIPMDSIAARMVSTPSPFRPDSVMSLLSQHGSDSEPKTGGLPDGGPEESEVEADAPHEESSTSELGDEDSLTQQQIPDPAVDQETAPDAAVEPTTPPSQSSETATITPGSPFEQPDSSLTAPATPKTVEQLPQPGNKPARLPPADASSLPAAHHGSAHPRPKPAKHSPPELATAKRADSRAAGPGPLSPGPLTKEHPQTIAPPWRAAGAANGFHPAAADRFFHPSEPLASPSSGIAQIGPAWRDPGIGARNFGRVHHDLGPAITHAEGHGVYGPWRPPGAGDHLPDDFVYVPAGGLVEEEPPLHEPDGQRIWRYPPPPDAFEAAPVMDWRSQIEEQEKALRKAFTADPLRVYQRYEEWLQHRAEMLHKAGQKPGLEVKSFDYAHSSLEGSPQSSPLDTSPRYGFRPNGLKRVPIARPADKPLSRATPDLKLPALVNNADGKVSAS</sequence>
<evidence type="ECO:0000313" key="2">
    <source>
        <dbReference type="EMBL" id="KAK9819728.1"/>
    </source>
</evidence>
<organism evidence="2 3">
    <name type="scientific">[Myrmecia] bisecta</name>
    <dbReference type="NCBI Taxonomy" id="41462"/>
    <lineage>
        <taxon>Eukaryota</taxon>
        <taxon>Viridiplantae</taxon>
        <taxon>Chlorophyta</taxon>
        <taxon>core chlorophytes</taxon>
        <taxon>Trebouxiophyceae</taxon>
        <taxon>Trebouxiales</taxon>
        <taxon>Trebouxiaceae</taxon>
        <taxon>Myrmecia</taxon>
    </lineage>
</organism>
<feature type="region of interest" description="Disordered" evidence="1">
    <location>
        <begin position="194"/>
        <end position="280"/>
    </location>
</feature>
<feature type="compositionally biased region" description="Polar residues" evidence="1">
    <location>
        <begin position="1030"/>
        <end position="1040"/>
    </location>
</feature>
<evidence type="ECO:0000313" key="3">
    <source>
        <dbReference type="Proteomes" id="UP001489004"/>
    </source>
</evidence>
<feature type="region of interest" description="Disordered" evidence="1">
    <location>
        <begin position="294"/>
        <end position="370"/>
    </location>
</feature>
<feature type="compositionally biased region" description="Basic residues" evidence="1">
    <location>
        <begin position="522"/>
        <end position="534"/>
    </location>
</feature>